<dbReference type="GO" id="GO:0052855">
    <property type="term" value="F:ADP-dependent NAD(P)H-hydrate dehydratase activity"/>
    <property type="evidence" value="ECO:0007669"/>
    <property type="project" value="UniProtKB-UniRule"/>
</dbReference>
<comment type="cofactor">
    <cofactor evidence="6">
        <name>Mg(2+)</name>
        <dbReference type="ChEBI" id="CHEBI:18420"/>
    </cofactor>
</comment>
<evidence type="ECO:0000256" key="1">
    <source>
        <dbReference type="ARBA" id="ARBA00022741"/>
    </source>
</evidence>
<dbReference type="InterPro" id="IPR000631">
    <property type="entry name" value="CARKD"/>
</dbReference>
<keyword evidence="1 6" id="KW-0547">Nucleotide-binding</keyword>
<dbReference type="AlphaFoldDB" id="A0A1F5F3J1"/>
<evidence type="ECO:0000256" key="3">
    <source>
        <dbReference type="ARBA" id="ARBA00022857"/>
    </source>
</evidence>
<dbReference type="PROSITE" id="PS51383">
    <property type="entry name" value="YJEF_C_3"/>
    <property type="match status" value="1"/>
</dbReference>
<comment type="catalytic activity">
    <reaction evidence="6">
        <text>(6S)-NADPHX + ADP = AMP + phosphate + NADPH + H(+)</text>
        <dbReference type="Rhea" id="RHEA:32235"/>
        <dbReference type="ChEBI" id="CHEBI:15378"/>
        <dbReference type="ChEBI" id="CHEBI:43474"/>
        <dbReference type="ChEBI" id="CHEBI:57783"/>
        <dbReference type="ChEBI" id="CHEBI:64076"/>
        <dbReference type="ChEBI" id="CHEBI:456215"/>
        <dbReference type="ChEBI" id="CHEBI:456216"/>
        <dbReference type="EC" id="4.2.1.136"/>
    </reaction>
</comment>
<comment type="subunit">
    <text evidence="6">Homotetramer.</text>
</comment>
<dbReference type="GO" id="GO:0046496">
    <property type="term" value="P:nicotinamide nucleotide metabolic process"/>
    <property type="evidence" value="ECO:0007669"/>
    <property type="project" value="UniProtKB-UniRule"/>
</dbReference>
<comment type="similarity">
    <text evidence="6">Belongs to the NnrD/CARKD family.</text>
</comment>
<reference evidence="8 9" key="1">
    <citation type="journal article" date="2016" name="Nat. Commun.">
        <title>Thousands of microbial genomes shed light on interconnected biogeochemical processes in an aquifer system.</title>
        <authorList>
            <person name="Anantharaman K."/>
            <person name="Brown C.T."/>
            <person name="Hug L.A."/>
            <person name="Sharon I."/>
            <person name="Castelle C.J."/>
            <person name="Probst A.J."/>
            <person name="Thomas B.C."/>
            <person name="Singh A."/>
            <person name="Wilkins M.J."/>
            <person name="Karaoz U."/>
            <person name="Brodie E.L."/>
            <person name="Williams K.H."/>
            <person name="Hubbard S.S."/>
            <person name="Banfield J.F."/>
        </authorList>
    </citation>
    <scope>NUCLEOTIDE SEQUENCE [LARGE SCALE GENOMIC DNA]</scope>
</reference>
<gene>
    <name evidence="6" type="primary">nnrD</name>
    <name evidence="8" type="ORF">A2228_03680</name>
</gene>
<evidence type="ECO:0000313" key="9">
    <source>
        <dbReference type="Proteomes" id="UP000176191"/>
    </source>
</evidence>
<evidence type="ECO:0000256" key="2">
    <source>
        <dbReference type="ARBA" id="ARBA00022840"/>
    </source>
</evidence>
<sequence length="261" mass="28272">MGIDKYIEQIVLPKKNSRKGENGRVLVIGGSRLFHVASFWSACMASKIVDMVHFSSPKMENNELMRVRAKAKFWEGIVVPWEEVTHYIEEDDSILIGPGMERGEDTKKIVNDLLAKYPDKRWVVDGGALQEVDPKLLNKKMIVTPNKREQEILAGKIPPGVTVLAKGPVDVITQGKTNIEITGGSAGMTKGGTGDVLSGLVAGLYAKSPALASCVVGSEVNKRAGEALEGRVGPFFSASELIGQVQKGLGDVVRVERMSKK</sequence>
<dbReference type="HAMAP" id="MF_01965">
    <property type="entry name" value="NADHX_dehydratase"/>
    <property type="match status" value="1"/>
</dbReference>
<comment type="caution">
    <text evidence="8">The sequence shown here is derived from an EMBL/GenBank/DDBJ whole genome shotgun (WGS) entry which is preliminary data.</text>
</comment>
<dbReference type="Gene3D" id="3.40.1190.20">
    <property type="match status" value="1"/>
</dbReference>
<dbReference type="InterPro" id="IPR017953">
    <property type="entry name" value="Carbohydrate_kinase_pred_CS"/>
</dbReference>
<keyword evidence="3 6" id="KW-0521">NADP</keyword>
<dbReference type="PROSITE" id="PS01050">
    <property type="entry name" value="YJEF_C_2"/>
    <property type="match status" value="1"/>
</dbReference>
<dbReference type="CDD" id="cd01171">
    <property type="entry name" value="YXKO-related"/>
    <property type="match status" value="1"/>
</dbReference>
<proteinExistence type="inferred from homology"/>
<name>A0A1F5F3J1_9BACT</name>
<evidence type="ECO:0000256" key="5">
    <source>
        <dbReference type="ARBA" id="ARBA00023239"/>
    </source>
</evidence>
<comment type="catalytic activity">
    <reaction evidence="6">
        <text>(6S)-NADHX + ADP = AMP + phosphate + NADH + H(+)</text>
        <dbReference type="Rhea" id="RHEA:32223"/>
        <dbReference type="ChEBI" id="CHEBI:15378"/>
        <dbReference type="ChEBI" id="CHEBI:43474"/>
        <dbReference type="ChEBI" id="CHEBI:57945"/>
        <dbReference type="ChEBI" id="CHEBI:64074"/>
        <dbReference type="ChEBI" id="CHEBI:456215"/>
        <dbReference type="ChEBI" id="CHEBI:456216"/>
        <dbReference type="EC" id="4.2.1.136"/>
    </reaction>
</comment>
<dbReference type="EC" id="4.2.1.136" evidence="6"/>
<feature type="binding site" evidence="6">
    <location>
        <position position="37"/>
    </location>
    <ligand>
        <name>(6S)-NADPHX</name>
        <dbReference type="ChEBI" id="CHEBI:64076"/>
    </ligand>
</feature>
<dbReference type="SUPFAM" id="SSF53613">
    <property type="entry name" value="Ribokinase-like"/>
    <property type="match status" value="1"/>
</dbReference>
<comment type="caution">
    <text evidence="6">Lacks conserved residue(s) required for the propagation of feature annotation.</text>
</comment>
<accession>A0A1F5F3J1</accession>
<dbReference type="EMBL" id="MFAK01000038">
    <property type="protein sequence ID" value="OGD74228.1"/>
    <property type="molecule type" value="Genomic_DNA"/>
</dbReference>
<keyword evidence="5 6" id="KW-0456">Lyase</keyword>
<comment type="function">
    <text evidence="6">Catalyzes the dehydration of the S-form of NAD(P)HX at the expense of ADP, which is converted to AMP. Together with NAD(P)HX epimerase, which catalyzes the epimerization of the S- and R-forms, the enzyme allows the repair of both epimers of NAD(P)HX, a damaged form of NAD(P)H that is a result of enzymatic or heat-dependent hydration.</text>
</comment>
<dbReference type="InterPro" id="IPR029056">
    <property type="entry name" value="Ribokinase-like"/>
</dbReference>
<evidence type="ECO:0000256" key="6">
    <source>
        <dbReference type="HAMAP-Rule" id="MF_01965"/>
    </source>
</evidence>
<dbReference type="Pfam" id="PF01256">
    <property type="entry name" value="Carb_kinase"/>
    <property type="match status" value="1"/>
</dbReference>
<feature type="binding site" evidence="6">
    <location>
        <position position="194"/>
    </location>
    <ligand>
        <name>AMP</name>
        <dbReference type="ChEBI" id="CHEBI:456215"/>
    </ligand>
</feature>
<organism evidence="8 9">
    <name type="scientific">Candidatus Collierbacteria bacterium RIFOXYA2_FULL_46_10</name>
    <dbReference type="NCBI Taxonomy" id="1817726"/>
    <lineage>
        <taxon>Bacteria</taxon>
        <taxon>Candidatus Collieribacteriota</taxon>
    </lineage>
</organism>
<feature type="domain" description="YjeF C-terminal" evidence="7">
    <location>
        <begin position="2"/>
        <end position="252"/>
    </location>
</feature>
<feature type="binding site" evidence="6">
    <location>
        <position position="195"/>
    </location>
    <ligand>
        <name>(6S)-NADPHX</name>
        <dbReference type="ChEBI" id="CHEBI:64076"/>
    </ligand>
</feature>
<protein>
    <recommendedName>
        <fullName evidence="6">ADP-dependent (S)-NAD(P)H-hydrate dehydratase</fullName>
        <ecNumber evidence="6">4.2.1.136</ecNumber>
    </recommendedName>
    <alternativeName>
        <fullName evidence="6">ADP-dependent NAD(P)HX dehydratase</fullName>
    </alternativeName>
</protein>
<dbReference type="PANTHER" id="PTHR12592:SF0">
    <property type="entry name" value="ATP-DEPENDENT (S)-NAD(P)H-HYDRATE DEHYDRATASE"/>
    <property type="match status" value="1"/>
</dbReference>
<feature type="binding site" evidence="6">
    <location>
        <position position="99"/>
    </location>
    <ligand>
        <name>(6S)-NADPHX</name>
        <dbReference type="ChEBI" id="CHEBI:64076"/>
    </ligand>
</feature>
<evidence type="ECO:0000259" key="7">
    <source>
        <dbReference type="PROSITE" id="PS51383"/>
    </source>
</evidence>
<evidence type="ECO:0000256" key="4">
    <source>
        <dbReference type="ARBA" id="ARBA00023027"/>
    </source>
</evidence>
<keyword evidence="4 6" id="KW-0520">NAD</keyword>
<dbReference type="GO" id="GO:0005524">
    <property type="term" value="F:ATP binding"/>
    <property type="evidence" value="ECO:0007669"/>
    <property type="project" value="UniProtKB-KW"/>
</dbReference>
<dbReference type="GO" id="GO:0110051">
    <property type="term" value="P:metabolite repair"/>
    <property type="evidence" value="ECO:0007669"/>
    <property type="project" value="TreeGrafter"/>
</dbReference>
<dbReference type="Proteomes" id="UP000176191">
    <property type="component" value="Unassembled WGS sequence"/>
</dbReference>
<dbReference type="PANTHER" id="PTHR12592">
    <property type="entry name" value="ATP-DEPENDENT (S)-NAD(P)H-HYDRATE DEHYDRATASE FAMILY MEMBER"/>
    <property type="match status" value="1"/>
</dbReference>
<evidence type="ECO:0000313" key="8">
    <source>
        <dbReference type="EMBL" id="OGD74228.1"/>
    </source>
</evidence>
<keyword evidence="2 6" id="KW-0067">ATP-binding</keyword>